<evidence type="ECO:0000313" key="7">
    <source>
        <dbReference type="EMBL" id="KAG0667615.1"/>
    </source>
</evidence>
<feature type="region of interest" description="Disordered" evidence="5">
    <location>
        <begin position="1"/>
        <end position="232"/>
    </location>
</feature>
<dbReference type="GO" id="GO:0003723">
    <property type="term" value="F:RNA binding"/>
    <property type="evidence" value="ECO:0007669"/>
    <property type="project" value="UniProtKB-UniRule"/>
</dbReference>
<feature type="compositionally biased region" description="Basic and acidic residues" evidence="5">
    <location>
        <begin position="349"/>
        <end position="366"/>
    </location>
</feature>
<dbReference type="GO" id="GO:0005730">
    <property type="term" value="C:nucleolus"/>
    <property type="evidence" value="ECO:0007669"/>
    <property type="project" value="UniProtKB-SubCell"/>
</dbReference>
<protein>
    <recommendedName>
        <fullName evidence="6">RRM domain-containing protein</fullName>
    </recommendedName>
</protein>
<dbReference type="EMBL" id="PUHQ01000001">
    <property type="protein sequence ID" value="KAG0667615.1"/>
    <property type="molecule type" value="Genomic_DNA"/>
</dbReference>
<feature type="compositionally biased region" description="Basic and acidic residues" evidence="5">
    <location>
        <begin position="400"/>
        <end position="412"/>
    </location>
</feature>
<dbReference type="AlphaFoldDB" id="A0A9P7BAB0"/>
<evidence type="ECO:0000313" key="8">
    <source>
        <dbReference type="Proteomes" id="UP000777482"/>
    </source>
</evidence>
<organism evidence="7 8">
    <name type="scientific">Rhodotorula mucilaginosa</name>
    <name type="common">Yeast</name>
    <name type="synonym">Rhodotorula rubra</name>
    <dbReference type="NCBI Taxonomy" id="5537"/>
    <lineage>
        <taxon>Eukaryota</taxon>
        <taxon>Fungi</taxon>
        <taxon>Dikarya</taxon>
        <taxon>Basidiomycota</taxon>
        <taxon>Pucciniomycotina</taxon>
        <taxon>Microbotryomycetes</taxon>
        <taxon>Sporidiobolales</taxon>
        <taxon>Sporidiobolaceae</taxon>
        <taxon>Rhodotorula</taxon>
    </lineage>
</organism>
<feature type="compositionally biased region" description="Low complexity" evidence="5">
    <location>
        <begin position="54"/>
        <end position="66"/>
    </location>
</feature>
<evidence type="ECO:0000256" key="5">
    <source>
        <dbReference type="SAM" id="MobiDB-lite"/>
    </source>
</evidence>
<dbReference type="SMART" id="SM00360">
    <property type="entry name" value="RRM"/>
    <property type="match status" value="1"/>
</dbReference>
<dbReference type="Gene3D" id="3.30.70.330">
    <property type="match status" value="1"/>
</dbReference>
<dbReference type="PANTHER" id="PTHR46754">
    <property type="entry name" value="MKI67 FHA DOMAIN-INTERACTING NUCLEOLAR PHOSPHOPROTEIN"/>
    <property type="match status" value="1"/>
</dbReference>
<feature type="compositionally biased region" description="Basic and acidic residues" evidence="5">
    <location>
        <begin position="99"/>
        <end position="116"/>
    </location>
</feature>
<feature type="region of interest" description="Disordered" evidence="5">
    <location>
        <begin position="400"/>
        <end position="438"/>
    </location>
</feature>
<dbReference type="SUPFAM" id="SSF54928">
    <property type="entry name" value="RNA-binding domain, RBD"/>
    <property type="match status" value="1"/>
</dbReference>
<reference evidence="7 8" key="1">
    <citation type="submission" date="2020-11" db="EMBL/GenBank/DDBJ databases">
        <title>Kefir isolates.</title>
        <authorList>
            <person name="Marcisauskas S."/>
            <person name="Kim Y."/>
            <person name="Blasche S."/>
        </authorList>
    </citation>
    <scope>NUCLEOTIDE SEQUENCE [LARGE SCALE GENOMIC DNA]</scope>
    <source>
        <strain evidence="7 8">KR</strain>
    </source>
</reference>
<evidence type="ECO:0000259" key="6">
    <source>
        <dbReference type="PROSITE" id="PS50102"/>
    </source>
</evidence>
<feature type="compositionally biased region" description="Acidic residues" evidence="5">
    <location>
        <begin position="194"/>
        <end position="216"/>
    </location>
</feature>
<feature type="compositionally biased region" description="Acidic residues" evidence="5">
    <location>
        <begin position="155"/>
        <end position="167"/>
    </location>
</feature>
<comment type="subcellular location">
    <subcellularLocation>
        <location evidence="1">Nucleus</location>
        <location evidence="1">Nucleolus</location>
    </subcellularLocation>
</comment>
<feature type="region of interest" description="Disordered" evidence="5">
    <location>
        <begin position="347"/>
        <end position="367"/>
    </location>
</feature>
<proteinExistence type="predicted"/>
<feature type="compositionally biased region" description="Acidic residues" evidence="5">
    <location>
        <begin position="174"/>
        <end position="187"/>
    </location>
</feature>
<comment type="caution">
    <text evidence="7">The sequence shown here is derived from an EMBL/GenBank/DDBJ whole genome shotgun (WGS) entry which is preliminary data.</text>
</comment>
<name>A0A9P7BAB0_RHOMI</name>
<dbReference type="InterPro" id="IPR035979">
    <property type="entry name" value="RBD_domain_sf"/>
</dbReference>
<dbReference type="OrthoDB" id="21467at2759"/>
<keyword evidence="8" id="KW-1185">Reference proteome</keyword>
<gene>
    <name evidence="7" type="ORF">C6P46_000152</name>
</gene>
<evidence type="ECO:0000256" key="3">
    <source>
        <dbReference type="ARBA" id="ARBA00023242"/>
    </source>
</evidence>
<evidence type="ECO:0000256" key="2">
    <source>
        <dbReference type="ARBA" id="ARBA00022884"/>
    </source>
</evidence>
<dbReference type="Pfam" id="PF00076">
    <property type="entry name" value="RRM_1"/>
    <property type="match status" value="1"/>
</dbReference>
<feature type="compositionally biased region" description="Low complexity" evidence="5">
    <location>
        <begin position="1"/>
        <end position="39"/>
    </location>
</feature>
<dbReference type="Proteomes" id="UP000777482">
    <property type="component" value="Unassembled WGS sequence"/>
</dbReference>
<feature type="domain" description="RRM" evidence="6">
    <location>
        <begin position="250"/>
        <end position="328"/>
    </location>
</feature>
<feature type="compositionally biased region" description="Basic and acidic residues" evidence="5">
    <location>
        <begin position="217"/>
        <end position="226"/>
    </location>
</feature>
<keyword evidence="3" id="KW-0539">Nucleus</keyword>
<dbReference type="PROSITE" id="PS50102">
    <property type="entry name" value="RRM"/>
    <property type="match status" value="1"/>
</dbReference>
<dbReference type="InterPro" id="IPR000504">
    <property type="entry name" value="RRM_dom"/>
</dbReference>
<feature type="compositionally biased region" description="Low complexity" evidence="5">
    <location>
        <begin position="81"/>
        <end position="90"/>
    </location>
</feature>
<evidence type="ECO:0000256" key="1">
    <source>
        <dbReference type="ARBA" id="ARBA00004604"/>
    </source>
</evidence>
<accession>A0A9P7BAB0</accession>
<keyword evidence="2 4" id="KW-0694">RNA-binding</keyword>
<dbReference type="CDD" id="cd12307">
    <property type="entry name" value="RRM_NIFK_like"/>
    <property type="match status" value="1"/>
</dbReference>
<sequence length="438" mass="47765">MAKGTPKANKTAAPAKPASASKGTPKSKAAAAASPSTESASKKRVRLADDDSETAAAATAEDTPAKSAKKAKGGDGKSSKKAASQSTTTAEVEVGSNGVERKDLKDKRPSEVEQIKSADALKPAKGALKKSGNSAGDESSKAKTKGKGKGKKVEAEEEKEEEEEDDEVKLAEGGDADEEEDDDDEIDFLAGFESGEDDGEDSSDEEMDEDDDDEEEASKPKFDTRQLPKVQGETVQKKLAAKEKKQAKTGTIYLGRIPKGFYEDEMRSYFSQFGEVTRLRLSRNKKTGASKHYAFIEFKYASVAQIVQETMDNYLLLGHILVCKVVPDDQIHPKLWVGANRKFRVVPKSRKDAARRNKPKTDEQKEKIKKRLLSREDKKRKQLAELGIEYDFAGYRGAGKEEQVEAKVEEAAKPTPKKKGRKSAGGEEPAKKKARKST</sequence>
<evidence type="ECO:0000256" key="4">
    <source>
        <dbReference type="PROSITE-ProRule" id="PRU00176"/>
    </source>
</evidence>
<dbReference type="InterPro" id="IPR012677">
    <property type="entry name" value="Nucleotide-bd_a/b_plait_sf"/>
</dbReference>